<dbReference type="PROSITE" id="PS50112">
    <property type="entry name" value="PAS"/>
    <property type="match status" value="1"/>
</dbReference>
<dbReference type="Proteomes" id="UP001529180">
    <property type="component" value="Unassembled WGS sequence"/>
</dbReference>
<protein>
    <submittedName>
        <fullName evidence="4">Diguanylate cyclase</fullName>
        <ecNumber evidence="4">2.7.7.65</ecNumber>
    </submittedName>
</protein>
<dbReference type="SUPFAM" id="SSF55785">
    <property type="entry name" value="PYP-like sensor domain (PAS domain)"/>
    <property type="match status" value="3"/>
</dbReference>
<feature type="domain" description="PAC" evidence="2">
    <location>
        <begin position="366"/>
        <end position="419"/>
    </location>
</feature>
<name>A0ABT6GA98_9PROT</name>
<dbReference type="InterPro" id="IPR000014">
    <property type="entry name" value="PAS"/>
</dbReference>
<dbReference type="Gene3D" id="3.30.450.20">
    <property type="entry name" value="PAS domain"/>
    <property type="match status" value="3"/>
</dbReference>
<dbReference type="PROSITE" id="PS50887">
    <property type="entry name" value="GGDEF"/>
    <property type="match status" value="1"/>
</dbReference>
<feature type="domain" description="PAC" evidence="2">
    <location>
        <begin position="101"/>
        <end position="158"/>
    </location>
</feature>
<feature type="domain" description="PAS" evidence="1">
    <location>
        <begin position="25"/>
        <end position="69"/>
    </location>
</feature>
<dbReference type="SUPFAM" id="SSF55073">
    <property type="entry name" value="Nucleotide cyclase"/>
    <property type="match status" value="1"/>
</dbReference>
<dbReference type="SMART" id="SM00267">
    <property type="entry name" value="GGDEF"/>
    <property type="match status" value="1"/>
</dbReference>
<proteinExistence type="predicted"/>
<accession>A0ABT6GA98</accession>
<dbReference type="PANTHER" id="PTHR44757">
    <property type="entry name" value="DIGUANYLATE CYCLASE DGCP"/>
    <property type="match status" value="1"/>
</dbReference>
<dbReference type="InterPro" id="IPR052155">
    <property type="entry name" value="Biofilm_reg_signaling"/>
</dbReference>
<dbReference type="GO" id="GO:0052621">
    <property type="term" value="F:diguanylate cyclase activity"/>
    <property type="evidence" value="ECO:0007669"/>
    <property type="project" value="UniProtKB-EC"/>
</dbReference>
<evidence type="ECO:0000259" key="1">
    <source>
        <dbReference type="PROSITE" id="PS50112"/>
    </source>
</evidence>
<dbReference type="SMART" id="SM00091">
    <property type="entry name" value="PAS"/>
    <property type="match status" value="3"/>
</dbReference>
<dbReference type="CDD" id="cd01949">
    <property type="entry name" value="GGDEF"/>
    <property type="match status" value="1"/>
</dbReference>
<dbReference type="InterPro" id="IPR029787">
    <property type="entry name" value="Nucleotide_cyclase"/>
</dbReference>
<dbReference type="InterPro" id="IPR013767">
    <property type="entry name" value="PAS_fold"/>
</dbReference>
<keyword evidence="5" id="KW-1185">Reference proteome</keyword>
<keyword evidence="4" id="KW-0808">Transferase</keyword>
<dbReference type="InterPro" id="IPR000700">
    <property type="entry name" value="PAS-assoc_C"/>
</dbReference>
<dbReference type="EC" id="2.7.7.65" evidence="4"/>
<dbReference type="PANTHER" id="PTHR44757:SF2">
    <property type="entry name" value="BIOFILM ARCHITECTURE MAINTENANCE PROTEIN MBAA"/>
    <property type="match status" value="1"/>
</dbReference>
<dbReference type="InterPro" id="IPR013655">
    <property type="entry name" value="PAS_fold_3"/>
</dbReference>
<feature type="domain" description="GGDEF" evidence="3">
    <location>
        <begin position="451"/>
        <end position="584"/>
    </location>
</feature>
<gene>
    <name evidence="4" type="ORF">P7680_08345</name>
</gene>
<organism evidence="4 5">
    <name type="scientific">Thalassospira aquimaris</name>
    <dbReference type="NCBI Taxonomy" id="3037796"/>
    <lineage>
        <taxon>Bacteria</taxon>
        <taxon>Pseudomonadati</taxon>
        <taxon>Pseudomonadota</taxon>
        <taxon>Alphaproteobacteria</taxon>
        <taxon>Rhodospirillales</taxon>
        <taxon>Thalassospiraceae</taxon>
        <taxon>Thalassospira</taxon>
    </lineage>
</organism>
<dbReference type="EMBL" id="JARSBO010000004">
    <property type="protein sequence ID" value="MDG4719006.1"/>
    <property type="molecule type" value="Genomic_DNA"/>
</dbReference>
<dbReference type="Pfam" id="PF08447">
    <property type="entry name" value="PAS_3"/>
    <property type="match status" value="1"/>
</dbReference>
<dbReference type="RefSeq" id="WP_114102204.1">
    <property type="nucleotide sequence ID" value="NZ_JARSBO010000004.1"/>
</dbReference>
<comment type="caution">
    <text evidence="4">The sequence shown here is derived from an EMBL/GenBank/DDBJ whole genome shotgun (WGS) entry which is preliminary data.</text>
</comment>
<dbReference type="Pfam" id="PF13426">
    <property type="entry name" value="PAS_9"/>
    <property type="match status" value="1"/>
</dbReference>
<dbReference type="Pfam" id="PF00989">
    <property type="entry name" value="PAS"/>
    <property type="match status" value="1"/>
</dbReference>
<dbReference type="InterPro" id="IPR000160">
    <property type="entry name" value="GGDEF_dom"/>
</dbReference>
<evidence type="ECO:0000313" key="5">
    <source>
        <dbReference type="Proteomes" id="UP001529180"/>
    </source>
</evidence>
<sequence>MADIFAEMSIARMKQPGLTSSLRDAESRYKRLLDALAEGVVVHDASGAIVEFNDAALSILGLSREELIGATPIDPRWSCVKADGSPFPGEEHPAARVLVTHQRESDVVMGVNQPDGTFTWIRINAEPLFREDSNAFDGVIVSFADINAVKQAEVAVKERERLYRQMFKNTRSVNLLIDPVDGRIVDASNAAKAFYGFEGDGLIGFSILDLNINGAGDVKKHIADVLNGGAASFDVQHRLANGLVRDIQINAGLVELDERQFIHSTNFDVTDRKNYERQLVDVNCALSAERQRLDEIIWGTNVGTWEWHVQTGEVRFNERWADIIGYGLSELAPISIETWIGHCHPDDLEQSNARLQRVFSGEDDYYECECRMLHKSGHWVWVLDRGKVVEWDHEGNPVRMSGTHSDITPSKTVEAEIRRLAQTDQLTGLANRYQFNAMLSHIVQMNRRYNKNVVLMLLDLDYFKAVNDTFGHPVGDKLLVRVGEIIKTHSRDADVVARLGGDEFAIILPMIEDVADAATPAQRMIDEISLPHMIDGHEIRVGASIGISTCEGGESDPEAIYSDADRALYRAKACGRNKYCFHKSGSSENCDECAHILCGDKQP</sequence>
<dbReference type="NCBIfam" id="TIGR00254">
    <property type="entry name" value="GGDEF"/>
    <property type="match status" value="1"/>
</dbReference>
<dbReference type="InterPro" id="IPR043128">
    <property type="entry name" value="Rev_trsase/Diguanyl_cyclase"/>
</dbReference>
<evidence type="ECO:0000259" key="2">
    <source>
        <dbReference type="PROSITE" id="PS50113"/>
    </source>
</evidence>
<dbReference type="Pfam" id="PF00990">
    <property type="entry name" value="GGDEF"/>
    <property type="match status" value="1"/>
</dbReference>
<dbReference type="CDD" id="cd00130">
    <property type="entry name" value="PAS"/>
    <property type="match status" value="2"/>
</dbReference>
<keyword evidence="4" id="KW-0548">Nucleotidyltransferase</keyword>
<evidence type="ECO:0000259" key="3">
    <source>
        <dbReference type="PROSITE" id="PS50887"/>
    </source>
</evidence>
<dbReference type="InterPro" id="IPR035965">
    <property type="entry name" value="PAS-like_dom_sf"/>
</dbReference>
<dbReference type="PROSITE" id="PS50113">
    <property type="entry name" value="PAC"/>
    <property type="match status" value="2"/>
</dbReference>
<dbReference type="NCBIfam" id="TIGR00229">
    <property type="entry name" value="sensory_box"/>
    <property type="match status" value="3"/>
</dbReference>
<evidence type="ECO:0000313" key="4">
    <source>
        <dbReference type="EMBL" id="MDG4719006.1"/>
    </source>
</evidence>
<dbReference type="SMART" id="SM00086">
    <property type="entry name" value="PAC"/>
    <property type="match status" value="3"/>
</dbReference>
<dbReference type="InterPro" id="IPR001610">
    <property type="entry name" value="PAC"/>
</dbReference>
<dbReference type="Gene3D" id="3.30.70.270">
    <property type="match status" value="1"/>
</dbReference>
<reference evidence="4 5" key="1">
    <citation type="submission" date="2023-03" db="EMBL/GenBank/DDBJ databases">
        <title>Strain FZY0004 represents a novel species in the genus Thalassospira isolated from seawater.</title>
        <authorList>
            <person name="Fu Z.-Y."/>
        </authorList>
    </citation>
    <scope>NUCLEOTIDE SEQUENCE [LARGE SCALE GENOMIC DNA]</scope>
    <source>
        <strain evidence="4 5">FZY0004</strain>
    </source>
</reference>